<feature type="repeat" description="TPR" evidence="1">
    <location>
        <begin position="247"/>
        <end position="280"/>
    </location>
</feature>
<dbReference type="AlphaFoldDB" id="A0A410QF08"/>
<reference evidence="3" key="1">
    <citation type="submission" date="2019-01" db="EMBL/GenBank/DDBJ databases">
        <title>Draft genomes of a novel of Sporanaerobacter strains.</title>
        <authorList>
            <person name="Ma S."/>
        </authorList>
    </citation>
    <scope>NUCLEOTIDE SEQUENCE [LARGE SCALE GENOMIC DNA]</scope>
    <source>
        <strain evidence="3">NJN-17</strain>
    </source>
</reference>
<evidence type="ECO:0000313" key="2">
    <source>
        <dbReference type="EMBL" id="QAT62418.1"/>
    </source>
</evidence>
<dbReference type="Proteomes" id="UP000287969">
    <property type="component" value="Chromosome"/>
</dbReference>
<evidence type="ECO:0000313" key="3">
    <source>
        <dbReference type="Proteomes" id="UP000287969"/>
    </source>
</evidence>
<dbReference type="KEGG" id="spoa:EQM13_13010"/>
<dbReference type="OrthoDB" id="1706248at2"/>
<evidence type="ECO:0000256" key="1">
    <source>
        <dbReference type="PROSITE-ProRule" id="PRU00339"/>
    </source>
</evidence>
<dbReference type="SUPFAM" id="SSF48452">
    <property type="entry name" value="TPR-like"/>
    <property type="match status" value="2"/>
</dbReference>
<name>A0A410QF08_9FIRM</name>
<accession>A0A410QF08</accession>
<keyword evidence="3" id="KW-1185">Reference proteome</keyword>
<dbReference type="GO" id="GO:0003677">
    <property type="term" value="F:DNA binding"/>
    <property type="evidence" value="ECO:0007669"/>
    <property type="project" value="InterPro"/>
</dbReference>
<proteinExistence type="predicted"/>
<protein>
    <recommendedName>
        <fullName evidence="4">Tetratricopeptide repeat protein</fullName>
    </recommendedName>
</protein>
<dbReference type="EMBL" id="CP035282">
    <property type="protein sequence ID" value="QAT62418.1"/>
    <property type="molecule type" value="Genomic_DNA"/>
</dbReference>
<dbReference type="InterPro" id="IPR019734">
    <property type="entry name" value="TPR_rpt"/>
</dbReference>
<sequence length="435" mass="51465">MVKDENITVGQNLKRIRKELELKQYSITGGKITRNLISLIENDKTPLYEDNAKIIAENMNSNAMEKNMNIYIEPEDILDPKRYDAKKDADVYIEGLRKRLEENHLEIRPEELQKVELFLNNWNLSDKKIIIYELWADMYYKARDFENEHMYLTKAWEYSFMYPKRKGNYRIISNLISNCINSGKYEEAIRLGNLGLLSQKNLTDNDKKVFHYNNALAYSYLNKFDDGLRELAIAKKYNLNANDKLERKILVSEGFCYVKKGEYGKALNAYNLALRMLNTNKNYDELCLIYTNMMEVFVKSKDSKKISEYLNLVINLLHDLEDNSSYIIKIYLEIANAYLFLKKYNSSEEYLLKALKVTRINDEKDLHSKILLKLFNLYIEKNEIKKIDDLMEEFVQEVSNIQKDDRFVLLLNLILYNKEEKNKDFVQKILNKGGK</sequence>
<evidence type="ECO:0008006" key="4">
    <source>
        <dbReference type="Google" id="ProtNLM"/>
    </source>
</evidence>
<dbReference type="InterPro" id="IPR010982">
    <property type="entry name" value="Lambda_DNA-bd_dom_sf"/>
</dbReference>
<gene>
    <name evidence="2" type="ORF">EQM13_13010</name>
</gene>
<organism evidence="2 3">
    <name type="scientific">Acidilutibacter cellobiosedens</name>
    <dbReference type="NCBI Taxonomy" id="2507161"/>
    <lineage>
        <taxon>Bacteria</taxon>
        <taxon>Bacillati</taxon>
        <taxon>Bacillota</taxon>
        <taxon>Tissierellia</taxon>
        <taxon>Tissierellales</taxon>
        <taxon>Acidilutibacteraceae</taxon>
        <taxon>Acidilutibacter</taxon>
    </lineage>
</organism>
<dbReference type="SUPFAM" id="SSF47413">
    <property type="entry name" value="lambda repressor-like DNA-binding domains"/>
    <property type="match status" value="1"/>
</dbReference>
<keyword evidence="1" id="KW-0802">TPR repeat</keyword>
<dbReference type="InterPro" id="IPR011990">
    <property type="entry name" value="TPR-like_helical_dom_sf"/>
</dbReference>
<dbReference type="SMART" id="SM00028">
    <property type="entry name" value="TPR"/>
    <property type="match status" value="2"/>
</dbReference>
<dbReference type="PROSITE" id="PS50005">
    <property type="entry name" value="TPR"/>
    <property type="match status" value="1"/>
</dbReference>
<dbReference type="RefSeq" id="WP_128752932.1">
    <property type="nucleotide sequence ID" value="NZ_CP035282.1"/>
</dbReference>
<dbReference type="Gene3D" id="1.25.40.10">
    <property type="entry name" value="Tetratricopeptide repeat domain"/>
    <property type="match status" value="2"/>
</dbReference>